<dbReference type="EMBL" id="CP000812">
    <property type="protein sequence ID" value="ABV34245.1"/>
    <property type="molecule type" value="Genomic_DNA"/>
</dbReference>
<dbReference type="PANTHER" id="PTHR30480:SF16">
    <property type="entry name" value="GLYCOSIDE HYDROLASE FAMILY 3 DOMAIN PROTEIN"/>
    <property type="match status" value="1"/>
</dbReference>
<dbReference type="InterPro" id="IPR017853">
    <property type="entry name" value="GH"/>
</dbReference>
<dbReference type="GO" id="GO:0004553">
    <property type="term" value="F:hydrolase activity, hydrolyzing O-glycosyl compounds"/>
    <property type="evidence" value="ECO:0007669"/>
    <property type="project" value="InterPro"/>
</dbReference>
<feature type="domain" description="Glycoside hydrolase family 3 N-terminal" evidence="4">
    <location>
        <begin position="7"/>
        <end position="320"/>
    </location>
</feature>
<dbReference type="CAZy" id="GH3">
    <property type="family name" value="Glycoside Hydrolase Family 3"/>
</dbReference>
<dbReference type="eggNOG" id="COG1472">
    <property type="taxonomic scope" value="Bacteria"/>
</dbReference>
<dbReference type="InterPro" id="IPR036881">
    <property type="entry name" value="Glyco_hydro_3_C_sf"/>
</dbReference>
<organism evidence="5 6">
    <name type="scientific">Pseudothermotoga lettingae (strain ATCC BAA-301 / DSM 14385 / NBRC 107922 / TMO)</name>
    <name type="common">Thermotoga lettingae</name>
    <dbReference type="NCBI Taxonomy" id="416591"/>
    <lineage>
        <taxon>Bacteria</taxon>
        <taxon>Thermotogati</taxon>
        <taxon>Thermotogota</taxon>
        <taxon>Thermotogae</taxon>
        <taxon>Thermotogales</taxon>
        <taxon>Thermotogaceae</taxon>
        <taxon>Pseudothermotoga</taxon>
    </lineage>
</organism>
<dbReference type="NCBIfam" id="NF003740">
    <property type="entry name" value="PRK05337.1"/>
    <property type="match status" value="1"/>
</dbReference>
<dbReference type="InterPro" id="IPR036962">
    <property type="entry name" value="Glyco_hydro_3_N_sf"/>
</dbReference>
<dbReference type="GO" id="GO:0009254">
    <property type="term" value="P:peptidoglycan turnover"/>
    <property type="evidence" value="ECO:0007669"/>
    <property type="project" value="TreeGrafter"/>
</dbReference>
<dbReference type="PANTHER" id="PTHR30480">
    <property type="entry name" value="BETA-HEXOSAMINIDASE-RELATED"/>
    <property type="match status" value="1"/>
</dbReference>
<evidence type="ECO:0000256" key="3">
    <source>
        <dbReference type="ARBA" id="ARBA00023295"/>
    </source>
</evidence>
<proteinExistence type="inferred from homology"/>
<comment type="similarity">
    <text evidence="1">Belongs to the glycosyl hydrolase 3 family.</text>
</comment>
<gene>
    <name evidence="5" type="ordered locus">Tlet_1691</name>
</gene>
<dbReference type="AlphaFoldDB" id="A8F7W1"/>
<keyword evidence="2 5" id="KW-0378">Hydrolase</keyword>
<dbReference type="InterPro" id="IPR050226">
    <property type="entry name" value="NagZ_Beta-hexosaminidase"/>
</dbReference>
<dbReference type="SUPFAM" id="SSF51445">
    <property type="entry name" value="(Trans)glycosidases"/>
    <property type="match status" value="1"/>
</dbReference>
<keyword evidence="3" id="KW-0326">Glycosidase</keyword>
<dbReference type="Pfam" id="PF00933">
    <property type="entry name" value="Glyco_hydro_3"/>
    <property type="match status" value="1"/>
</dbReference>
<dbReference type="InterPro" id="IPR001764">
    <property type="entry name" value="Glyco_hydro_3_N"/>
</dbReference>
<dbReference type="Proteomes" id="UP000002016">
    <property type="component" value="Chromosome"/>
</dbReference>
<dbReference type="RefSeq" id="WP_012003721.1">
    <property type="nucleotide sequence ID" value="NC_009828.1"/>
</dbReference>
<reference evidence="5 6" key="2">
    <citation type="journal article" date="2009" name="Proc. Natl. Acad. Sci. U.S.A.">
        <title>On the chimeric nature, thermophilic origin, and phylogenetic placement of the Thermotogales.</title>
        <authorList>
            <person name="Zhaxybayeva O."/>
            <person name="Swithers K.S."/>
            <person name="Lapierre P."/>
            <person name="Fournier G.P."/>
            <person name="Bickhart D.M."/>
            <person name="DeBoy R.T."/>
            <person name="Nelson K.E."/>
            <person name="Nesbo C.L."/>
            <person name="Doolittle W.F."/>
            <person name="Gogarten J.P."/>
            <person name="Noll K.M."/>
        </authorList>
    </citation>
    <scope>NUCLEOTIDE SEQUENCE [LARGE SCALE GENOMIC DNA]</scope>
    <source>
        <strain evidence="6">ATCC BAA-301 / DSM 14385 / NBRC 107922 / TMO</strain>
    </source>
</reference>
<dbReference type="Gene3D" id="3.40.50.1700">
    <property type="entry name" value="Glycoside hydrolase family 3 C-terminal domain"/>
    <property type="match status" value="1"/>
</dbReference>
<name>A8F7W1_PSELT</name>
<dbReference type="STRING" id="416591.Tlet_1691"/>
<keyword evidence="6" id="KW-1185">Reference proteome</keyword>
<dbReference type="HOGENOM" id="CLU_008392_5_3_0"/>
<dbReference type="GO" id="GO:0005975">
    <property type="term" value="P:carbohydrate metabolic process"/>
    <property type="evidence" value="ECO:0007669"/>
    <property type="project" value="InterPro"/>
</dbReference>
<accession>A8F7W1</accession>
<sequence length="502" mass="56050">MSLESLAGELFMVGIDGTELTDEAARVLEQVKPGFIILFSRNIESPEQLYQLIKELRKVVKKPVVFSIDQEGGIVTRLRNGFTVSCGAMALAATKDENNAYLAGKILALEMKSLGITWNLAPVLDINDNPNNPGIGVRSFGDTPQKVIKFAKAFYKGLSEESVAACGKHFPGKGSVEVDAHLDMPVLQKSLEELKRWELIPFVELMKEGLESIMPSHIHLPQLQPDRLPATVSKEILTDLLRKTLNYHGIAVADDLLMGGITKAMSVEDAVINSFKSGMDVLSLCHEPQAQISAKKALLEQIKKNPELEKRLSESLGRIKNFKEKFYLKTLPDEISFDFSDHEKIMDKIAEQSITLVSDEDKMIPLELSVNDCVITVKTSRLVQVQETQMGIPWVAKELSEKFGCELLVVDKDSKLAKKGKKCVFFTENAHLSAWQSRLLEQARSNFRQLLVVAMRNPYDCFLVNSSSICSYSYEMVSQRALFKVLLGEIKPLGELPVEVFK</sequence>
<evidence type="ECO:0000256" key="2">
    <source>
        <dbReference type="ARBA" id="ARBA00022801"/>
    </source>
</evidence>
<protein>
    <submittedName>
        <fullName evidence="5">Glycoside hydrolase family 3 domain protein</fullName>
    </submittedName>
</protein>
<dbReference type="KEGG" id="tle:Tlet_1691"/>
<evidence type="ECO:0000259" key="4">
    <source>
        <dbReference type="Pfam" id="PF00933"/>
    </source>
</evidence>
<evidence type="ECO:0000256" key="1">
    <source>
        <dbReference type="ARBA" id="ARBA00005336"/>
    </source>
</evidence>
<dbReference type="Gene3D" id="3.20.20.300">
    <property type="entry name" value="Glycoside hydrolase, family 3, N-terminal domain"/>
    <property type="match status" value="1"/>
</dbReference>
<reference evidence="5 6" key="1">
    <citation type="submission" date="2007-08" db="EMBL/GenBank/DDBJ databases">
        <title>Complete sequence of Thermotoga lettingae TMO.</title>
        <authorList>
            <consortium name="US DOE Joint Genome Institute"/>
            <person name="Copeland A."/>
            <person name="Lucas S."/>
            <person name="Lapidus A."/>
            <person name="Barry K."/>
            <person name="Glavina del Rio T."/>
            <person name="Dalin E."/>
            <person name="Tice H."/>
            <person name="Pitluck S."/>
            <person name="Foster B."/>
            <person name="Bruce D."/>
            <person name="Schmutz J."/>
            <person name="Larimer F."/>
            <person name="Land M."/>
            <person name="Hauser L."/>
            <person name="Kyrpides N."/>
            <person name="Mikhailova N."/>
            <person name="Nelson K."/>
            <person name="Gogarten J.P."/>
            <person name="Noll K."/>
            <person name="Richardson P."/>
        </authorList>
    </citation>
    <scope>NUCLEOTIDE SEQUENCE [LARGE SCALE GENOMIC DNA]</scope>
    <source>
        <strain evidence="6">ATCC BAA-301 / DSM 14385 / NBRC 107922 / TMO</strain>
    </source>
</reference>
<evidence type="ECO:0000313" key="6">
    <source>
        <dbReference type="Proteomes" id="UP000002016"/>
    </source>
</evidence>
<dbReference type="OrthoDB" id="9805821at2"/>
<evidence type="ECO:0000313" key="5">
    <source>
        <dbReference type="EMBL" id="ABV34245.1"/>
    </source>
</evidence>